<keyword evidence="2" id="KW-1185">Reference proteome</keyword>
<dbReference type="EMBL" id="MU003518">
    <property type="protein sequence ID" value="KAF2467898.1"/>
    <property type="molecule type" value="Genomic_DNA"/>
</dbReference>
<organism evidence="1 2">
    <name type="scientific">Lindgomyces ingoldianus</name>
    <dbReference type="NCBI Taxonomy" id="673940"/>
    <lineage>
        <taxon>Eukaryota</taxon>
        <taxon>Fungi</taxon>
        <taxon>Dikarya</taxon>
        <taxon>Ascomycota</taxon>
        <taxon>Pezizomycotina</taxon>
        <taxon>Dothideomycetes</taxon>
        <taxon>Pleosporomycetidae</taxon>
        <taxon>Pleosporales</taxon>
        <taxon>Lindgomycetaceae</taxon>
        <taxon>Lindgomyces</taxon>
    </lineage>
</organism>
<evidence type="ECO:0000313" key="1">
    <source>
        <dbReference type="EMBL" id="KAF2467898.1"/>
    </source>
</evidence>
<accession>A0ACB6QLS9</accession>
<reference evidence="1" key="1">
    <citation type="journal article" date="2020" name="Stud. Mycol.">
        <title>101 Dothideomycetes genomes: a test case for predicting lifestyles and emergence of pathogens.</title>
        <authorList>
            <person name="Haridas S."/>
            <person name="Albert R."/>
            <person name="Binder M."/>
            <person name="Bloem J."/>
            <person name="Labutti K."/>
            <person name="Salamov A."/>
            <person name="Andreopoulos B."/>
            <person name="Baker S."/>
            <person name="Barry K."/>
            <person name="Bills G."/>
            <person name="Bluhm B."/>
            <person name="Cannon C."/>
            <person name="Castanera R."/>
            <person name="Culley D."/>
            <person name="Daum C."/>
            <person name="Ezra D."/>
            <person name="Gonzalez J."/>
            <person name="Henrissat B."/>
            <person name="Kuo A."/>
            <person name="Liang C."/>
            <person name="Lipzen A."/>
            <person name="Lutzoni F."/>
            <person name="Magnuson J."/>
            <person name="Mondo S."/>
            <person name="Nolan M."/>
            <person name="Ohm R."/>
            <person name="Pangilinan J."/>
            <person name="Park H.-J."/>
            <person name="Ramirez L."/>
            <person name="Alfaro M."/>
            <person name="Sun H."/>
            <person name="Tritt A."/>
            <person name="Yoshinaga Y."/>
            <person name="Zwiers L.-H."/>
            <person name="Turgeon B."/>
            <person name="Goodwin S."/>
            <person name="Spatafora J."/>
            <person name="Crous P."/>
            <person name="Grigoriev I."/>
        </authorList>
    </citation>
    <scope>NUCLEOTIDE SEQUENCE</scope>
    <source>
        <strain evidence="1">ATCC 200398</strain>
    </source>
</reference>
<comment type="caution">
    <text evidence="1">The sequence shown here is derived from an EMBL/GenBank/DDBJ whole genome shotgun (WGS) entry which is preliminary data.</text>
</comment>
<proteinExistence type="predicted"/>
<sequence length="393" mass="44827">MFATLYLRLPTSNSLDNTNVPRLTLSGLNDDVLREILDHLSVSVTTNYSFSRPPTTLKNLSLVNHRLRNLVVQQLFQKVTICLSRAQLRDSKNGDWDTARRAITTLTSNIMVLSVIKILKFDIYGNGEPERPVSDHNMHNLVTFLTCLPNLENLSIHIPKPHIPAFQAAFRTFDSASPFIFPNIKTLVAHPLSVFLIDRCPNVERVGLQSPQWCRTTGSYDPSDVVEALRGDLKFIGKRAKHIKHFEARSRWMFYEIYDLAHAFPNLERLSMRSYGGEYCSGIGDIMTALGENFKTLRRLDIDEAGKLRLGFHGWPPCGNMFIGPQGQEAYEEYSTAEKRAENRAAELAFRNIKSLKELWVGDFAVARKVGEEAEMKWEWTTNYDMVRGEISR</sequence>
<dbReference type="Proteomes" id="UP000799755">
    <property type="component" value="Unassembled WGS sequence"/>
</dbReference>
<gene>
    <name evidence="1" type="ORF">BDR25DRAFT_60385</name>
</gene>
<evidence type="ECO:0000313" key="2">
    <source>
        <dbReference type="Proteomes" id="UP000799755"/>
    </source>
</evidence>
<protein>
    <submittedName>
        <fullName evidence="1">Uncharacterized protein</fullName>
    </submittedName>
</protein>
<name>A0ACB6QLS9_9PLEO</name>